<dbReference type="RefSeq" id="WP_343987642.1">
    <property type="nucleotide sequence ID" value="NZ_BAAAJG010000029.1"/>
</dbReference>
<keyword evidence="2" id="KW-1003">Cell membrane</keyword>
<evidence type="ECO:0000256" key="1">
    <source>
        <dbReference type="ARBA" id="ARBA00004651"/>
    </source>
</evidence>
<keyword evidence="3 6" id="KW-0812">Transmembrane</keyword>
<evidence type="ECO:0000256" key="3">
    <source>
        <dbReference type="ARBA" id="ARBA00022692"/>
    </source>
</evidence>
<dbReference type="InterPro" id="IPR001851">
    <property type="entry name" value="ABC_transp_permease"/>
</dbReference>
<feature type="transmembrane region" description="Helical" evidence="6">
    <location>
        <begin position="111"/>
        <end position="129"/>
    </location>
</feature>
<evidence type="ECO:0000313" key="7">
    <source>
        <dbReference type="EMBL" id="MFD1530436.1"/>
    </source>
</evidence>
<keyword evidence="4 6" id="KW-1133">Transmembrane helix</keyword>
<feature type="transmembrane region" description="Helical" evidence="6">
    <location>
        <begin position="289"/>
        <end position="308"/>
    </location>
</feature>
<proteinExistence type="predicted"/>
<dbReference type="PANTHER" id="PTHR47089">
    <property type="entry name" value="ABC TRANSPORTER, PERMEASE PROTEIN"/>
    <property type="match status" value="1"/>
</dbReference>
<gene>
    <name evidence="7" type="ORF">ACFSCY_13375</name>
</gene>
<keyword evidence="5 6" id="KW-0472">Membrane</keyword>
<feature type="transmembrane region" description="Helical" evidence="6">
    <location>
        <begin position="335"/>
        <end position="360"/>
    </location>
</feature>
<accession>A0ABW4FIZ0</accession>
<comment type="subcellular location">
    <subcellularLocation>
        <location evidence="1">Cell membrane</location>
        <topology evidence="1">Multi-pass membrane protein</topology>
    </subcellularLocation>
</comment>
<evidence type="ECO:0000256" key="2">
    <source>
        <dbReference type="ARBA" id="ARBA00022475"/>
    </source>
</evidence>
<protein>
    <submittedName>
        <fullName evidence="7">ABC transporter permease</fullName>
    </submittedName>
</protein>
<organism evidence="7 8">
    <name type="scientific">Pseudonocardia aurantiaca</name>
    <dbReference type="NCBI Taxonomy" id="75290"/>
    <lineage>
        <taxon>Bacteria</taxon>
        <taxon>Bacillati</taxon>
        <taxon>Actinomycetota</taxon>
        <taxon>Actinomycetes</taxon>
        <taxon>Pseudonocardiales</taxon>
        <taxon>Pseudonocardiaceae</taxon>
        <taxon>Pseudonocardia</taxon>
    </lineage>
</organism>
<reference evidence="8" key="1">
    <citation type="journal article" date="2019" name="Int. J. Syst. Evol. Microbiol.">
        <title>The Global Catalogue of Microorganisms (GCM) 10K type strain sequencing project: providing services to taxonomists for standard genome sequencing and annotation.</title>
        <authorList>
            <consortium name="The Broad Institute Genomics Platform"/>
            <consortium name="The Broad Institute Genome Sequencing Center for Infectious Disease"/>
            <person name="Wu L."/>
            <person name="Ma J."/>
        </authorList>
    </citation>
    <scope>NUCLEOTIDE SEQUENCE [LARGE SCALE GENOMIC DNA]</scope>
    <source>
        <strain evidence="8">JCM 12165</strain>
    </source>
</reference>
<evidence type="ECO:0000256" key="4">
    <source>
        <dbReference type="ARBA" id="ARBA00022989"/>
    </source>
</evidence>
<evidence type="ECO:0000256" key="6">
    <source>
        <dbReference type="SAM" id="Phobius"/>
    </source>
</evidence>
<feature type="transmembrane region" description="Helical" evidence="6">
    <location>
        <begin position="214"/>
        <end position="233"/>
    </location>
</feature>
<feature type="transmembrane region" description="Helical" evidence="6">
    <location>
        <begin position="135"/>
        <end position="158"/>
    </location>
</feature>
<dbReference type="Pfam" id="PF02653">
    <property type="entry name" value="BPD_transp_2"/>
    <property type="match status" value="1"/>
</dbReference>
<evidence type="ECO:0000256" key="5">
    <source>
        <dbReference type="ARBA" id="ARBA00023136"/>
    </source>
</evidence>
<dbReference type="PANTHER" id="PTHR47089:SF1">
    <property type="entry name" value="GUANOSINE ABC TRANSPORTER PERMEASE PROTEIN NUPP"/>
    <property type="match status" value="1"/>
</dbReference>
<dbReference type="EMBL" id="JBHUCP010000008">
    <property type="protein sequence ID" value="MFD1530436.1"/>
    <property type="molecule type" value="Genomic_DNA"/>
</dbReference>
<dbReference type="CDD" id="cd06580">
    <property type="entry name" value="TM_PBP1_transp_TpRbsC_like"/>
    <property type="match status" value="1"/>
</dbReference>
<comment type="caution">
    <text evidence="7">The sequence shown here is derived from an EMBL/GenBank/DDBJ whole genome shotgun (WGS) entry which is preliminary data.</text>
</comment>
<feature type="transmembrane region" description="Helical" evidence="6">
    <location>
        <begin position="32"/>
        <end position="55"/>
    </location>
</feature>
<evidence type="ECO:0000313" key="8">
    <source>
        <dbReference type="Proteomes" id="UP001597145"/>
    </source>
</evidence>
<name>A0ABW4FIZ0_9PSEU</name>
<feature type="transmembrane region" description="Helical" evidence="6">
    <location>
        <begin position="313"/>
        <end position="329"/>
    </location>
</feature>
<keyword evidence="8" id="KW-1185">Reference proteome</keyword>
<feature type="transmembrane region" description="Helical" evidence="6">
    <location>
        <begin position="75"/>
        <end position="99"/>
    </location>
</feature>
<feature type="transmembrane region" description="Helical" evidence="6">
    <location>
        <begin position="264"/>
        <end position="283"/>
    </location>
</feature>
<sequence>MTLTRDPAPAGQQAPDGLVGKALRGPADRSPLGLVAVPLLALLGALVVGGVLMAVEGVAPLSAYGEVVRGVFGRTRGLVDTAVIATPLVLLALGITVAYRARVFTIGAEGQYIAGALAGTAWATVGPLPGLPAPVLVVSSLAVAVLAGAAWSGVTAWLQSRFGASVVITSLLLNYVAAAVLAWAVRVGMRDPGSFTPQSRQVGDAALPDLPGTAIHLGFLFALLAVPTVAAVLRRTRFGFRVEVLGANPDVLAATEARPSRTRLWVLAVAGALAGLAGFVEVAGVTGRMTQAFAVGYGFTAIIVALLGRLRPLGVLAAALVMAGITVGFDEAERVFVIPSATVGVIQALIVVFFVTGDALSRRRLRRREGA</sequence>
<feature type="transmembrane region" description="Helical" evidence="6">
    <location>
        <begin position="165"/>
        <end position="185"/>
    </location>
</feature>
<dbReference type="Proteomes" id="UP001597145">
    <property type="component" value="Unassembled WGS sequence"/>
</dbReference>